<protein>
    <submittedName>
        <fullName evidence="2">AAA family ATPase</fullName>
    </submittedName>
</protein>
<feature type="domain" description="UvrD-like helicase C-terminal" evidence="1">
    <location>
        <begin position="863"/>
        <end position="907"/>
    </location>
</feature>
<dbReference type="InterPro" id="IPR027785">
    <property type="entry name" value="UvrD-like_helicase_C"/>
</dbReference>
<name>A0ABR7HL91_9FIRM</name>
<accession>A0ABR7HL91</accession>
<dbReference type="Pfam" id="PF13604">
    <property type="entry name" value="AAA_30"/>
    <property type="match status" value="1"/>
</dbReference>
<reference evidence="2 3" key="1">
    <citation type="submission" date="2020-08" db="EMBL/GenBank/DDBJ databases">
        <title>Genome public.</title>
        <authorList>
            <person name="Liu C."/>
            <person name="Sun Q."/>
        </authorList>
    </citation>
    <scope>NUCLEOTIDE SEQUENCE [LARGE SCALE GENOMIC DNA]</scope>
    <source>
        <strain evidence="2 3">NSJ-71</strain>
    </source>
</reference>
<dbReference type="Proteomes" id="UP000636755">
    <property type="component" value="Unassembled WGS sequence"/>
</dbReference>
<dbReference type="CDD" id="cd18809">
    <property type="entry name" value="SF1_C_RecD"/>
    <property type="match status" value="1"/>
</dbReference>
<sequence length="940" mass="109139">MIAGLLKVDEAIYESNKIICRQISRLGESTRGEVSQEVLESLRHFVEHIILKEYANGGDIEDTHENLKVAVKYVKNEPQLIHLSRFHHFLQVSSSHRVLKEHNAERLMIRYYEYLFRIRKFLYDKYSMVVLENLEQFPLDTNDELAEYYTKIATVVDRYNAPIHGGFRYDRFYVQKIKPFFINNKIYYEVAFVSANDNASKTDSIIAFTDMEITSYYAVKFAIADNSIEIFDQRMPIRVIVDWEVNIRPCELKNFNRILDNSLRDYGSAEQRNISQFLTKTGLSLSEVIMFSDEAFAKLRSQLVPSTKAIHFFDCLEKCRDIIKQNAPGSNILRYLLHHLTNRVLRKQYKDIWYYDRFENKYVHVGKNSNLSDLYLDNKCIPFDEMPFCSGLKNHVPSLSDLFDCLDVKGREHELLAWVVQNNTERENILFTPLEKTEDGKYKLDNFDDVESLVATYNQRLYHSEKQQLRKMVIKYNHLFIEHYKEDTVSIIRTIKNLTQNGIDNYTNMANYWMQTTNQVNSDEKKAALLNMFSHSKVALIYGSAGTGKSYLINHISNMFASKSRLYLAQTNPAVNNMRRKVTASANSTFMTISKFTSNKYKGKTTFDILIIDECSTVNNQDMREVLERANFELLVLVGDTYQIESIEFGNWFDAVRFFLPQTAVCELTTPYRSDSVALLNVWNDVRKMNGDIYYLLQTYGYSTDLDKSIFAPAREGEVVLCLNYGGLYGINNINHFLQESNTGKAIWRGIQRYKVGDPILFNDASDKFFTRTEEQLPVIHNNMTGRIVDFLLLNEGKATEGIQFDIEIDRPLIDMDMKDMDFTIVGTAANGNSIIRFVVNKNKTTDEDDEGPSKAIVPFQIAYAVSIHKAQGLEYDHVKIIITDEIDELITHSIFYTAITRARESLKIYWTQPVEEKVLDQIKPQDHQKDVALLRQEIK</sequence>
<evidence type="ECO:0000259" key="1">
    <source>
        <dbReference type="Pfam" id="PF13538"/>
    </source>
</evidence>
<dbReference type="EMBL" id="JACOPS010000003">
    <property type="protein sequence ID" value="MBC5728270.1"/>
    <property type="molecule type" value="Genomic_DNA"/>
</dbReference>
<dbReference type="Gene3D" id="3.40.50.300">
    <property type="entry name" value="P-loop containing nucleotide triphosphate hydrolases"/>
    <property type="match status" value="2"/>
</dbReference>
<dbReference type="Pfam" id="PF13538">
    <property type="entry name" value="UvrD_C_2"/>
    <property type="match status" value="1"/>
</dbReference>
<proteinExistence type="predicted"/>
<gene>
    <name evidence="2" type="ORF">H8R91_07025</name>
</gene>
<dbReference type="InterPro" id="IPR027417">
    <property type="entry name" value="P-loop_NTPase"/>
</dbReference>
<comment type="caution">
    <text evidence="2">The sequence shown here is derived from an EMBL/GenBank/DDBJ whole genome shotgun (WGS) entry which is preliminary data.</text>
</comment>
<evidence type="ECO:0000313" key="2">
    <source>
        <dbReference type="EMBL" id="MBC5728270.1"/>
    </source>
</evidence>
<organism evidence="2 3">
    <name type="scientific">Ruminococcus intestinalis</name>
    <dbReference type="NCBI Taxonomy" id="2763066"/>
    <lineage>
        <taxon>Bacteria</taxon>
        <taxon>Bacillati</taxon>
        <taxon>Bacillota</taxon>
        <taxon>Clostridia</taxon>
        <taxon>Eubacteriales</taxon>
        <taxon>Oscillospiraceae</taxon>
        <taxon>Ruminococcus</taxon>
    </lineage>
</organism>
<dbReference type="SUPFAM" id="SSF52540">
    <property type="entry name" value="P-loop containing nucleoside triphosphate hydrolases"/>
    <property type="match status" value="2"/>
</dbReference>
<evidence type="ECO:0000313" key="3">
    <source>
        <dbReference type="Proteomes" id="UP000636755"/>
    </source>
</evidence>
<dbReference type="RefSeq" id="WP_186935430.1">
    <property type="nucleotide sequence ID" value="NZ_JACOPS010000003.1"/>
</dbReference>
<keyword evidence="3" id="KW-1185">Reference proteome</keyword>